<dbReference type="FunFam" id="3.40.50.300:FF:000044">
    <property type="entry name" value="Dynein heavy chain 5, axonemal"/>
    <property type="match status" value="1"/>
</dbReference>
<evidence type="ECO:0000256" key="4">
    <source>
        <dbReference type="ARBA" id="ARBA00022553"/>
    </source>
</evidence>
<dbReference type="InterPro" id="IPR024317">
    <property type="entry name" value="Dynein_heavy_chain_D4_dom"/>
</dbReference>
<evidence type="ECO:0000256" key="8">
    <source>
        <dbReference type="ARBA" id="ARBA00022741"/>
    </source>
</evidence>
<dbReference type="FunFam" id="1.10.287.2620:FF:000002">
    <property type="entry name" value="Dynein heavy chain 2, axonemal"/>
    <property type="match status" value="1"/>
</dbReference>
<dbReference type="Gene3D" id="1.20.140.100">
    <property type="entry name" value="Dynein heavy chain, N-terminal domain 2"/>
    <property type="match status" value="1"/>
</dbReference>
<keyword evidence="4" id="KW-0597">Phosphoprotein</keyword>
<dbReference type="InterPro" id="IPR042222">
    <property type="entry name" value="Dynein_2_N"/>
</dbReference>
<dbReference type="PROSITE" id="PS50020">
    <property type="entry name" value="WW_DOMAIN_2"/>
    <property type="match status" value="2"/>
</dbReference>
<dbReference type="Pfam" id="PF12780">
    <property type="entry name" value="AAA_8"/>
    <property type="match status" value="1"/>
</dbReference>
<dbReference type="InterPro" id="IPR001202">
    <property type="entry name" value="WW_dom"/>
</dbReference>
<evidence type="ECO:0000256" key="18">
    <source>
        <dbReference type="SAM" id="MobiDB-lite"/>
    </source>
</evidence>
<evidence type="ECO:0000256" key="9">
    <source>
        <dbReference type="ARBA" id="ARBA00022786"/>
    </source>
</evidence>
<keyword evidence="3" id="KW-0963">Cytoplasm</keyword>
<feature type="compositionally biased region" description="Polar residues" evidence="18">
    <location>
        <begin position="256"/>
        <end position="266"/>
    </location>
</feature>
<dbReference type="FunFam" id="3.20.180.20:FF:000003">
    <property type="entry name" value="Dynein heavy chain 12, axonemal"/>
    <property type="match status" value="1"/>
</dbReference>
<dbReference type="Gene3D" id="1.10.287.2620">
    <property type="match status" value="1"/>
</dbReference>
<dbReference type="GO" id="GO:0005509">
    <property type="term" value="F:calcium ion binding"/>
    <property type="evidence" value="ECO:0007669"/>
    <property type="project" value="InterPro"/>
</dbReference>
<evidence type="ECO:0000313" key="23">
    <source>
        <dbReference type="Proteomes" id="UP000011518"/>
    </source>
</evidence>
<dbReference type="SUPFAM" id="SSF51045">
    <property type="entry name" value="WW domain"/>
    <property type="match status" value="2"/>
</dbReference>
<dbReference type="FunFam" id="3.90.1750.10:FF:000036">
    <property type="entry name" value="E3 ubiquitin-protein ligase HECW2"/>
    <property type="match status" value="1"/>
</dbReference>
<dbReference type="Gene3D" id="1.20.58.1120">
    <property type="match status" value="1"/>
</dbReference>
<dbReference type="GO" id="GO:0045505">
    <property type="term" value="F:dynein intermediate chain binding"/>
    <property type="evidence" value="ECO:0007669"/>
    <property type="project" value="InterPro"/>
</dbReference>
<accession>L8Y3Q8</accession>
<evidence type="ECO:0000259" key="21">
    <source>
        <dbReference type="PROSITE" id="PS50237"/>
    </source>
</evidence>
<dbReference type="Pfam" id="PF12775">
    <property type="entry name" value="AAA_7"/>
    <property type="match status" value="1"/>
</dbReference>
<evidence type="ECO:0000256" key="1">
    <source>
        <dbReference type="ARBA" id="ARBA00004430"/>
    </source>
</evidence>
<dbReference type="InterPro" id="IPR036020">
    <property type="entry name" value="WW_dom_sf"/>
</dbReference>
<feature type="region of interest" description="Disordered" evidence="18">
    <location>
        <begin position="44"/>
        <end position="155"/>
    </location>
</feature>
<keyword evidence="11" id="KW-0243">Dynein</keyword>
<name>L8Y3Q8_TUPCH</name>
<evidence type="ECO:0000256" key="17">
    <source>
        <dbReference type="PROSITE-ProRule" id="PRU00104"/>
    </source>
</evidence>
<dbReference type="GO" id="GO:0007018">
    <property type="term" value="P:microtubule-based movement"/>
    <property type="evidence" value="ECO:0007669"/>
    <property type="project" value="InterPro"/>
</dbReference>
<keyword evidence="6" id="KW-0493">Microtubule</keyword>
<dbReference type="InterPro" id="IPR035699">
    <property type="entry name" value="AAA_6"/>
</dbReference>
<feature type="domain" description="EF-hand" evidence="20">
    <location>
        <begin position="2661"/>
        <end position="2696"/>
    </location>
</feature>
<dbReference type="STRING" id="246437.L8Y3Q8"/>
<dbReference type="Pfam" id="PF17852">
    <property type="entry name" value="Dynein_AAA_lid"/>
    <property type="match status" value="1"/>
</dbReference>
<evidence type="ECO:0000256" key="13">
    <source>
        <dbReference type="ARBA" id="ARBA00023069"/>
    </source>
</evidence>
<dbReference type="FunFam" id="3.40.50.300:FF:002141">
    <property type="entry name" value="Dynein heavy chain"/>
    <property type="match status" value="1"/>
</dbReference>
<keyword evidence="10" id="KW-0067">ATP-binding</keyword>
<dbReference type="SUPFAM" id="SSF56204">
    <property type="entry name" value="Hect, E3 ligase catalytic domain"/>
    <property type="match status" value="1"/>
</dbReference>
<keyword evidence="12" id="KW-0175">Coiled coil</keyword>
<keyword evidence="14" id="KW-0505">Motor protein</keyword>
<dbReference type="InterPro" id="IPR002048">
    <property type="entry name" value="EF_hand_dom"/>
</dbReference>
<dbReference type="GO" id="GO:0016567">
    <property type="term" value="P:protein ubiquitination"/>
    <property type="evidence" value="ECO:0007669"/>
    <property type="project" value="UniProtKB-UniPathway"/>
</dbReference>
<evidence type="ECO:0000256" key="14">
    <source>
        <dbReference type="ARBA" id="ARBA00023175"/>
    </source>
</evidence>
<dbReference type="FunFam" id="1.20.140.100:FF:000004">
    <property type="entry name" value="Dynein axonemal heavy chain 6"/>
    <property type="match status" value="1"/>
</dbReference>
<dbReference type="InterPro" id="IPR018247">
    <property type="entry name" value="EF_Hand_1_Ca_BS"/>
</dbReference>
<dbReference type="Gene3D" id="3.40.50.300">
    <property type="entry name" value="P-loop containing nucleotide triphosphate hydrolases"/>
    <property type="match status" value="4"/>
</dbReference>
<dbReference type="SMART" id="SM00456">
    <property type="entry name" value="WW"/>
    <property type="match status" value="2"/>
</dbReference>
<feature type="domain" description="WW" evidence="19">
    <location>
        <begin position="691"/>
        <end position="724"/>
    </location>
</feature>
<dbReference type="Proteomes" id="UP000011518">
    <property type="component" value="Unassembled WGS sequence"/>
</dbReference>
<dbReference type="GO" id="GO:0051959">
    <property type="term" value="F:dynein light intermediate chain binding"/>
    <property type="evidence" value="ECO:0007669"/>
    <property type="project" value="InterPro"/>
</dbReference>
<evidence type="ECO:0000256" key="16">
    <source>
        <dbReference type="ARBA" id="ARBA00023273"/>
    </source>
</evidence>
<dbReference type="InterPro" id="IPR041466">
    <property type="entry name" value="Dynein_AAA5_ext"/>
</dbReference>
<protein>
    <submittedName>
        <fullName evidence="22">Dynein heavy chain 7, axonemal</fullName>
    </submittedName>
</protein>
<dbReference type="SMART" id="SM00119">
    <property type="entry name" value="HECTc"/>
    <property type="match status" value="1"/>
</dbReference>
<keyword evidence="13" id="KW-0969">Cilium</keyword>
<feature type="compositionally biased region" description="Polar residues" evidence="18">
    <location>
        <begin position="867"/>
        <end position="887"/>
    </location>
</feature>
<dbReference type="GO" id="GO:0005874">
    <property type="term" value="C:microtubule"/>
    <property type="evidence" value="ECO:0007669"/>
    <property type="project" value="UniProtKB-KW"/>
</dbReference>
<keyword evidence="15" id="KW-0206">Cytoskeleton</keyword>
<feature type="compositionally biased region" description="Polar residues" evidence="18">
    <location>
        <begin position="300"/>
        <end position="317"/>
    </location>
</feature>
<keyword evidence="23" id="KW-1185">Reference proteome</keyword>
<feature type="domain" description="WW" evidence="19">
    <location>
        <begin position="513"/>
        <end position="546"/>
    </location>
</feature>
<evidence type="ECO:0000256" key="2">
    <source>
        <dbReference type="ARBA" id="ARBA00008887"/>
    </source>
</evidence>
<dbReference type="Gene3D" id="3.30.2160.10">
    <property type="entry name" value="Hect, E3 ligase catalytic domain"/>
    <property type="match status" value="1"/>
</dbReference>
<dbReference type="InterPro" id="IPR040524">
    <property type="entry name" value="HECW1_helix"/>
</dbReference>
<comment type="caution">
    <text evidence="17">Lacks conserved residue(s) required for the propagation of feature annotation.</text>
</comment>
<dbReference type="Pfam" id="PF18436">
    <property type="entry name" value="HECW1_helix"/>
    <property type="match status" value="1"/>
</dbReference>
<dbReference type="Pfam" id="PF12774">
    <property type="entry name" value="AAA_6"/>
    <property type="match status" value="1"/>
</dbReference>
<dbReference type="GO" id="GO:0005524">
    <property type="term" value="F:ATP binding"/>
    <property type="evidence" value="ECO:0007669"/>
    <property type="project" value="UniProtKB-KW"/>
</dbReference>
<dbReference type="PROSITE" id="PS01159">
    <property type="entry name" value="WW_DOMAIN_1"/>
    <property type="match status" value="2"/>
</dbReference>
<keyword evidence="5" id="KW-0808">Transferase</keyword>
<feature type="region of interest" description="Disordered" evidence="18">
    <location>
        <begin position="867"/>
        <end position="893"/>
    </location>
</feature>
<keyword evidence="9 17" id="KW-0833">Ubl conjugation pathway</keyword>
<dbReference type="InterPro" id="IPR026983">
    <property type="entry name" value="DHC"/>
</dbReference>
<sequence length="2929" mass="332183">MLSYNLGRRLPADHVSGYLQFKVEVTSSVHEDASPEAVGTILGVGTVNGDLGSPSDDEDMPGSHHDSTVCTNGPISEESAADGTPKHSFRTSSTLEIDTEELTSTSSRTSPPRGRQDSLNDYLDAIEHNGPSRPGAATCSERSMGASPKLRSSFPTDTRLNAMLHIDSDEEDHEFQQDLGYPSSLEEEGGLIMFSTASRTDDGSLTSQTKPEDNPVENEETSTHEAASFEEKPENLPELVDSSLPSGPAPDETESGPGSQPSTDQGGTELCGSQEVDQPTSGADTGTSDTSGGSRRAISETESLDQGSEPSQVSSETEPSDPARTESVSEASTRPEGESDLEGADSSCNESVTTQLSSVETRCSSLESARFPETPAFSSQEEEDGACAAEPTSSGPAEGSQDATCTPGSLPAVQVPSGEEEGPGAESATLPDQEEQGEVWQRRGSLEGAAAAAAAAESQPQEEGDAGDAQGACEGATAQEEGATGGAQANGHQPLRSLPSVRQDVSRYQRVDEALPPNWEARIDSHGRIFYVDHVNRTTTWQRPTAPPAPQVLQRSNSIQQMEQLNRRYQSIRRTMTNERPEENTNAIDGAGEDADFQQASADFRRENVLPHSTSRSRLTLLLQSPPVKFLISPEFFTVLHSNPSAYRMFTNNTCLKHMITKVRRDTHHFERYQHNRDLVGFLNMFANKQLELPRGWEMKHDHQGKAFFVDHNSRTTTFIDPRLPLQSSRPTSALVHRQHLTRQRSHSAGEVGEDSRHAGPPVLPRPSSTFNTVSRPQYQDMVPVAYNDKIVAFLRQPNIFEILQERQPDLTRNHSLREKIQFIRTEGTPGLVRLSSDADLVMLLSLFEEEIMSYVPPHALLHPSYCQSPRGSPVSSPQNSPGTQRANARAPAPYKRDFEAKLRNFYRKLETKGYGQGPGKLKLIIRRDHLLEDAFNQIMGYSRKDLQRNKLYVTFVGEEGLCDLSDLEYLDEEFHQSLQWMKDNDIHDILDLTFTVNEEVFGQITERELKPGGANIPVTEKNKKEYIERMVKWRIERGVVQQTESLVRGFYEVVDARLVSVFDARELELVIAGTAEIDLSDWRNNTEYRGGYHDNHIVIRWFWAAVERFNNEQRLRLLQDKSFNKDKSKTPVRFLPQLSTDKSASKEKAKAAARVLPQLSSVSTKPQWQQAAPSFHLNIKQENEIPEPFSVKNEQSYAEYMEHFGKKGKLSDQVDDSYAGPSTSKSKGKSSHKERENFRSTLVNVIMWFPEVQNIYYQGNKKKQLPTGDSSAKLESFFNCAATLMTLQLQDLILVSMQDFTDLIAQPSDSVRAFEHPGFIMRLILDNNAIKFEPEFSDYIDILVNVYDVMIKAASFVPRVETKLYSKWESKSKPTTLKPIILQEIIDAHKEKIREVIMRESVAPTEHLRLYDKYEFLVTRKAEQEVDDFLSENQHYEKIINEIRKYQKLMEEIQYTSRKAYIQKVEATEMIELGQRLVDSKNCLAFLIECANFSPADIRLNNSVFQWYGRMGEIFDEHRKIIKEKTEQYQEGLKLRCERFMEELESYAKQAEEFYAMGDLQDVQRYLKKAQTLNGKLDLAADKIEQFNAEEEAFGWLPSIYPQRKKIQDGLNPYLRLYETAVEFSNKHRAWTEGPYHKVNPDQVETDVGNYWRALYKLEKAFHDSPNALAMTKKVRARVEDFKQHIPLVQVICNPGLRPRHWEAMSAIVGYPLQPADDSTVFSFLDMNLEPYLDRFEGISESASKEYSLEKAMEKMITEWDAMEFVILPYRESGTFILSSVDEIQMLLDDHIIKTQTMRGSPFIKPYEKQMREWEGKLLLLQEILDEWLKVQATWLYLEPIFSSPDIMSQMPEEGRRFTAVDKTWRDIMKNVTQDKHVLAVVTIERMLEKLKKSNELLELILKGLNEYLEKKRLFFPRFFFLSNDELLEILSETKDPTRVQPHLKKCFEGIAKVEFTETLDITHMNSSEGEVVELIETISTAKARGQVEKWLVELERVMIKSIHKALKQYLEKCNKQIDDIVTLVRGKLSKQNRVTLGALVVLDVHARDVLAALVKKNVSDDSDFEWLSQLRYYWQENHLETKMINAGLRYGYEYLGNSPRLVITPLTDRCYRTLFGALHLHLGGAPEGPAGTGKTETTKDLAKAVAKQCVVFNCSDGLDYLALGKFFKGLLSCGAWACFDEFNRIDLEVLSVVAQQILTIQRGINAGAELLVFEGTELKLDPTCAVFITMNPGYAGRSELPDNLKALFRTVAMMVPDYAMIAEIVLYSCGFVTARPLSVKIVATYRLCSEQLSSQHHYDYGMRAVKSVLTAAGNLKGITSDLFPGVKLPKPDYNDLLAAIKDNCVSMNLQMTPFFSEKILQIYEMMIVRHGFMIVGEPFGGKTSAYRILAGALNDICEKGQMEENKVQITVLNPKSVTMGQLYGQFDLVSHEWSDGILAVSFRAFASSAELSPTSDTNLVRSLMNLIDCFMDDFADEFKVKERSDRETYSLLEGIFLFSLIWSIGASCTADDRLKFDKILRELMEGPISELTQNKFKLQSVTEQTSSKALTIPFPEKGTIYDYQFITEVVFVDDVNMPAREVYGAQPPIELLRQWLDHWNWYDLKDCSMIKLVDIQIMCAMGPPGGGRNPVLRVYYDRLLDNADRKWLIHYIQEILSRYMDEDFHDLFKSLDFDHDGFVEEDDLRSLMFCDFHDPKREDTNYREITDVDNLRVIVEAHLEEYNNMSKKTMNLVLFRFAIEHISRISRILKQPRSHALLVGVGGSGRQSVTRLAAHMADYSLFQVEISKGYGSTEWHEDLKVILRKCAEGDMQGVFLFTDTQIKRESFLEDVNNLLNAGEIPNLFALDEKQEICEKMRQLDRQRDKTKQTDGSPIALFNMFIDRCRNQLHVVLAMSPIGDAFRNRLRKFPALVNCCTIDWFQVLTCTF</sequence>
<dbReference type="EMBL" id="KB365890">
    <property type="protein sequence ID" value="ELV11063.1"/>
    <property type="molecule type" value="Genomic_DNA"/>
</dbReference>
<evidence type="ECO:0000256" key="7">
    <source>
        <dbReference type="ARBA" id="ARBA00022737"/>
    </source>
</evidence>
<dbReference type="FunFam" id="3.30.2160.10:FF:000005">
    <property type="entry name" value="E3 ubiquitin-protein ligase HECW2 isoform X1"/>
    <property type="match status" value="1"/>
</dbReference>
<evidence type="ECO:0000256" key="5">
    <source>
        <dbReference type="ARBA" id="ARBA00022679"/>
    </source>
</evidence>
<feature type="compositionally biased region" description="Low complexity" evidence="18">
    <location>
        <begin position="469"/>
        <end position="489"/>
    </location>
</feature>
<evidence type="ECO:0000256" key="15">
    <source>
        <dbReference type="ARBA" id="ARBA00023212"/>
    </source>
</evidence>
<proteinExistence type="inferred from homology"/>
<feature type="compositionally biased region" description="Basic residues" evidence="18">
    <location>
        <begin position="737"/>
        <end position="746"/>
    </location>
</feature>
<dbReference type="PROSITE" id="PS50222">
    <property type="entry name" value="EF_HAND_2"/>
    <property type="match status" value="1"/>
</dbReference>
<reference evidence="23" key="1">
    <citation type="submission" date="2012-07" db="EMBL/GenBank/DDBJ databases">
        <title>Genome of the Chinese tree shrew, a rising model animal genetically related to primates.</title>
        <authorList>
            <person name="Zhang G."/>
            <person name="Fan Y."/>
            <person name="Yao Y."/>
            <person name="Huang Z."/>
        </authorList>
    </citation>
    <scope>NUCLEOTIDE SEQUENCE [LARGE SCALE GENOMIC DNA]</scope>
</reference>
<dbReference type="GO" id="GO:0030286">
    <property type="term" value="C:dynein complex"/>
    <property type="evidence" value="ECO:0007669"/>
    <property type="project" value="UniProtKB-KW"/>
</dbReference>
<dbReference type="UniPathway" id="UPA00143"/>
<dbReference type="Gene3D" id="1.20.920.30">
    <property type="match status" value="1"/>
</dbReference>
<reference evidence="23" key="2">
    <citation type="journal article" date="2013" name="Nat. Commun.">
        <title>Genome of the Chinese tree shrew.</title>
        <authorList>
            <person name="Fan Y."/>
            <person name="Huang Z.Y."/>
            <person name="Cao C.C."/>
            <person name="Chen C.S."/>
            <person name="Chen Y.X."/>
            <person name="Fan D.D."/>
            <person name="He J."/>
            <person name="Hou H.L."/>
            <person name="Hu L."/>
            <person name="Hu X.T."/>
            <person name="Jiang X.T."/>
            <person name="Lai R."/>
            <person name="Lang Y.S."/>
            <person name="Liang B."/>
            <person name="Liao S.G."/>
            <person name="Mu D."/>
            <person name="Ma Y.Y."/>
            <person name="Niu Y.Y."/>
            <person name="Sun X.Q."/>
            <person name="Xia J.Q."/>
            <person name="Xiao J."/>
            <person name="Xiong Z.Q."/>
            <person name="Xu L."/>
            <person name="Yang L."/>
            <person name="Zhang Y."/>
            <person name="Zhao W."/>
            <person name="Zhao X.D."/>
            <person name="Zheng Y.T."/>
            <person name="Zhou J.M."/>
            <person name="Zhu Y.B."/>
            <person name="Zhang G.J."/>
            <person name="Wang J."/>
            <person name="Yao Y.G."/>
        </authorList>
    </citation>
    <scope>NUCLEOTIDE SEQUENCE [LARGE SCALE GENOMIC DNA]</scope>
</reference>
<evidence type="ECO:0000256" key="10">
    <source>
        <dbReference type="ARBA" id="ARBA00022840"/>
    </source>
</evidence>
<feature type="compositionally biased region" description="Low complexity" evidence="18">
    <location>
        <begin position="103"/>
        <end position="113"/>
    </location>
</feature>
<organism evidence="22 23">
    <name type="scientific">Tupaia chinensis</name>
    <name type="common">Chinese tree shrew</name>
    <name type="synonym">Tupaia belangeri chinensis</name>
    <dbReference type="NCBI Taxonomy" id="246437"/>
    <lineage>
        <taxon>Eukaryota</taxon>
        <taxon>Metazoa</taxon>
        <taxon>Chordata</taxon>
        <taxon>Craniata</taxon>
        <taxon>Vertebrata</taxon>
        <taxon>Euteleostomi</taxon>
        <taxon>Mammalia</taxon>
        <taxon>Eutheria</taxon>
        <taxon>Euarchontoglires</taxon>
        <taxon>Scandentia</taxon>
        <taxon>Tupaiidae</taxon>
        <taxon>Tupaia</taxon>
    </lineage>
</organism>
<keyword evidence="16" id="KW-0966">Cell projection</keyword>
<dbReference type="InterPro" id="IPR013602">
    <property type="entry name" value="Dynein_heavy_linker"/>
</dbReference>
<comment type="similarity">
    <text evidence="2">Belongs to the dynein heavy chain family.</text>
</comment>
<dbReference type="GO" id="GO:0004842">
    <property type="term" value="F:ubiquitin-protein transferase activity"/>
    <property type="evidence" value="ECO:0007669"/>
    <property type="project" value="InterPro"/>
</dbReference>
<feature type="domain" description="HECT" evidence="21">
    <location>
        <begin position="952"/>
        <end position="1120"/>
    </location>
</feature>
<feature type="region of interest" description="Disordered" evidence="18">
    <location>
        <begin position="197"/>
        <end position="497"/>
    </location>
</feature>
<feature type="compositionally biased region" description="Polar residues" evidence="18">
    <location>
        <begin position="197"/>
        <end position="209"/>
    </location>
</feature>
<feature type="compositionally biased region" description="Polar residues" evidence="18">
    <location>
        <begin position="391"/>
        <end position="407"/>
    </location>
</feature>
<dbReference type="Gene3D" id="3.30.2410.10">
    <property type="entry name" value="Hect, E3 ligase catalytic domain"/>
    <property type="match status" value="1"/>
</dbReference>
<feature type="region of interest" description="Disordered" evidence="18">
    <location>
        <begin position="730"/>
        <end position="775"/>
    </location>
</feature>
<dbReference type="Pfam" id="PF00397">
    <property type="entry name" value="WW"/>
    <property type="match status" value="1"/>
</dbReference>
<evidence type="ECO:0000259" key="20">
    <source>
        <dbReference type="PROSITE" id="PS50222"/>
    </source>
</evidence>
<keyword evidence="7" id="KW-0677">Repeat</keyword>
<dbReference type="CDD" id="cd00201">
    <property type="entry name" value="WW"/>
    <property type="match status" value="2"/>
</dbReference>
<evidence type="ECO:0000256" key="11">
    <source>
        <dbReference type="ARBA" id="ARBA00023017"/>
    </source>
</evidence>
<feature type="compositionally biased region" description="Basic and acidic residues" evidence="18">
    <location>
        <begin position="221"/>
        <end position="235"/>
    </location>
</feature>
<dbReference type="FunFam" id="2.20.70.10:FF:000048">
    <property type="entry name" value="HECT, C2 and WW domain-containing E3 ubiquitin protein ligase 1"/>
    <property type="match status" value="1"/>
</dbReference>
<dbReference type="PANTHER" id="PTHR22878">
    <property type="entry name" value="DYNEIN HEAVY CHAIN 6, AXONEMAL-LIKE-RELATED"/>
    <property type="match status" value="1"/>
</dbReference>
<evidence type="ECO:0000313" key="22">
    <source>
        <dbReference type="EMBL" id="ELV11063.1"/>
    </source>
</evidence>
<dbReference type="InParanoid" id="L8Y3Q8"/>
<dbReference type="FunFam" id="1.10.472.130:FF:000005">
    <property type="entry name" value="Dynein axonemal heavy chain 7"/>
    <property type="match status" value="1"/>
</dbReference>
<gene>
    <name evidence="22" type="ORF">TREES_T100015436</name>
</gene>
<evidence type="ECO:0000259" key="19">
    <source>
        <dbReference type="PROSITE" id="PS50020"/>
    </source>
</evidence>
<dbReference type="Pfam" id="PF00632">
    <property type="entry name" value="HECT"/>
    <property type="match status" value="1"/>
</dbReference>
<evidence type="ECO:0000256" key="3">
    <source>
        <dbReference type="ARBA" id="ARBA00022490"/>
    </source>
</evidence>
<dbReference type="GO" id="GO:0005930">
    <property type="term" value="C:axoneme"/>
    <property type="evidence" value="ECO:0007669"/>
    <property type="project" value="UniProtKB-SubCell"/>
</dbReference>
<dbReference type="InterPro" id="IPR000569">
    <property type="entry name" value="HECT_dom"/>
</dbReference>
<evidence type="ECO:0000256" key="6">
    <source>
        <dbReference type="ARBA" id="ARBA00022701"/>
    </source>
</evidence>
<dbReference type="Gene3D" id="1.10.8.710">
    <property type="match status" value="1"/>
</dbReference>
<feature type="compositionally biased region" description="Low complexity" evidence="18">
    <location>
        <begin position="280"/>
        <end position="296"/>
    </location>
</feature>
<feature type="compositionally biased region" description="Polar residues" evidence="18">
    <location>
        <begin position="346"/>
        <end position="367"/>
    </location>
</feature>
<feature type="region of interest" description="Disordered" evidence="18">
    <location>
        <begin position="1212"/>
        <end position="1236"/>
    </location>
</feature>
<dbReference type="FunFam" id="1.20.920.30:FF:000002">
    <property type="entry name" value="Dynein axonemal heavy chain 3"/>
    <property type="match status" value="1"/>
</dbReference>
<dbReference type="SUPFAM" id="SSF52540">
    <property type="entry name" value="P-loop containing nucleoside triphosphate hydrolases"/>
    <property type="match status" value="3"/>
</dbReference>
<dbReference type="Gene3D" id="2.20.70.10">
    <property type="match status" value="2"/>
</dbReference>
<evidence type="ECO:0000256" key="12">
    <source>
        <dbReference type="ARBA" id="ARBA00023054"/>
    </source>
</evidence>
<dbReference type="Gene3D" id="3.90.1750.10">
    <property type="entry name" value="Hect, E3 ligase catalytic domains"/>
    <property type="match status" value="2"/>
</dbReference>
<dbReference type="Pfam" id="PF08393">
    <property type="entry name" value="DHC_N2"/>
    <property type="match status" value="1"/>
</dbReference>
<dbReference type="InterPro" id="IPR043157">
    <property type="entry name" value="Dynein_AAA1S"/>
</dbReference>
<keyword evidence="8" id="KW-0547">Nucleotide-binding</keyword>
<dbReference type="FunFam" id="1.20.58.1120:FF:000001">
    <property type="entry name" value="dynein heavy chain 2, axonemal"/>
    <property type="match status" value="1"/>
</dbReference>
<dbReference type="InterPro" id="IPR035983">
    <property type="entry name" value="Hect_E3_ubiquitin_ligase"/>
</dbReference>
<dbReference type="PANTHER" id="PTHR22878:SF66">
    <property type="entry name" value="DYNEIN AXONEMAL HEAVY CHAIN 7"/>
    <property type="match status" value="1"/>
</dbReference>
<dbReference type="PROSITE" id="PS00018">
    <property type="entry name" value="EF_HAND_1"/>
    <property type="match status" value="1"/>
</dbReference>
<dbReference type="FunFam" id="2.20.70.10:FF:000007">
    <property type="entry name" value="E3 ubiquitin-protein ligase HECW2 isoform X1"/>
    <property type="match status" value="1"/>
</dbReference>
<dbReference type="InterPro" id="IPR027417">
    <property type="entry name" value="P-loop_NTPase"/>
</dbReference>
<dbReference type="PROSITE" id="PS50237">
    <property type="entry name" value="HECT"/>
    <property type="match status" value="1"/>
</dbReference>
<comment type="subcellular location">
    <subcellularLocation>
        <location evidence="1">Cytoplasm</location>
        <location evidence="1">Cytoskeleton</location>
        <location evidence="1">Cilium axoneme</location>
    </subcellularLocation>
</comment>